<evidence type="ECO:0000259" key="8">
    <source>
        <dbReference type="Pfam" id="PF10411"/>
    </source>
</evidence>
<dbReference type="Gene3D" id="3.40.30.10">
    <property type="entry name" value="Glutaredoxin"/>
    <property type="match status" value="1"/>
</dbReference>
<evidence type="ECO:0000256" key="4">
    <source>
        <dbReference type="ARBA" id="ARBA00022764"/>
    </source>
</evidence>
<feature type="chain" id="PRO_5015372543" description="Thiol:disulfide interchange protein" evidence="7">
    <location>
        <begin position="23"/>
        <end position="246"/>
    </location>
</feature>
<dbReference type="GO" id="GO:0042597">
    <property type="term" value="C:periplasmic space"/>
    <property type="evidence" value="ECO:0007669"/>
    <property type="project" value="UniProtKB-SubCell"/>
</dbReference>
<accession>A0A2U3BCU2</accession>
<comment type="similarity">
    <text evidence="2 7">Belongs to the thioredoxin family. DsbC subfamily.</text>
</comment>
<comment type="subcellular location">
    <subcellularLocation>
        <location evidence="1 7">Periplasm</location>
    </subcellularLocation>
</comment>
<sequence>MNLVRTMFTLLFAGLLTAGAQAESSDFDKAELTRHFASLGVAVEDVQSSTLEGLVEVKTSQGVLFASPDGKQFIAGTLYAQAENGNYVDVLAERQAPINAAKIEAIKDELIVYKADNEKFVVTVFTDTSCGYCVRLHQQMQGYNDLGITIRYAAYPRQGPQSKPAEDLAQIWCADDQQKAMDDADLKRSFIKDSENIAQCRQMVSEHYQLGRELDITGTPAIFTPAGKIIGGYLPPDKLYQRLIQM</sequence>
<evidence type="ECO:0000313" key="10">
    <source>
        <dbReference type="EMBL" id="PWI34584.1"/>
    </source>
</evidence>
<dbReference type="RefSeq" id="WP_109318919.1">
    <property type="nucleotide sequence ID" value="NZ_QFWT01000002.1"/>
</dbReference>
<comment type="function">
    <text evidence="7">Required for disulfide bond formation in some periplasmic proteins. Acts by transferring its disulfide bond to other proteins and is reduced in the process.</text>
</comment>
<feature type="signal peptide" evidence="7">
    <location>
        <begin position="1"/>
        <end position="22"/>
    </location>
</feature>
<dbReference type="InterPro" id="IPR036249">
    <property type="entry name" value="Thioredoxin-like_sf"/>
</dbReference>
<dbReference type="InterPro" id="IPR009094">
    <property type="entry name" value="DiS-bond_isomerase_DsbC/G_N_sf"/>
</dbReference>
<evidence type="ECO:0000256" key="2">
    <source>
        <dbReference type="ARBA" id="ARBA00009813"/>
    </source>
</evidence>
<dbReference type="CDD" id="cd03020">
    <property type="entry name" value="DsbA_DsbC_DsbG"/>
    <property type="match status" value="1"/>
</dbReference>
<evidence type="ECO:0000313" key="11">
    <source>
        <dbReference type="Proteomes" id="UP000245362"/>
    </source>
</evidence>
<keyword evidence="4 7" id="KW-0574">Periplasm</keyword>
<gene>
    <name evidence="10" type="ORF">DI392_05615</name>
</gene>
<organism evidence="10 11">
    <name type="scientific">Vibrio albus</name>
    <dbReference type="NCBI Taxonomy" id="2200953"/>
    <lineage>
        <taxon>Bacteria</taxon>
        <taxon>Pseudomonadati</taxon>
        <taxon>Pseudomonadota</taxon>
        <taxon>Gammaproteobacteria</taxon>
        <taxon>Vibrionales</taxon>
        <taxon>Vibrionaceae</taxon>
        <taxon>Vibrio</taxon>
    </lineage>
</organism>
<feature type="domain" description="Disulphide bond isomerase DsbC/G N-terminal" evidence="8">
    <location>
        <begin position="29"/>
        <end position="86"/>
    </location>
</feature>
<evidence type="ECO:0000256" key="7">
    <source>
        <dbReference type="RuleBase" id="RU364038"/>
    </source>
</evidence>
<dbReference type="InterPro" id="IPR018950">
    <property type="entry name" value="DiS-bond_isomerase_DsbC/G_N"/>
</dbReference>
<keyword evidence="11" id="KW-1185">Reference proteome</keyword>
<dbReference type="AlphaFoldDB" id="A0A2U3BCU2"/>
<dbReference type="PANTHER" id="PTHR35272">
    <property type="entry name" value="THIOL:DISULFIDE INTERCHANGE PROTEIN DSBC-RELATED"/>
    <property type="match status" value="1"/>
</dbReference>
<evidence type="ECO:0000256" key="3">
    <source>
        <dbReference type="ARBA" id="ARBA00022729"/>
    </source>
</evidence>
<dbReference type="EMBL" id="QFWT01000002">
    <property type="protein sequence ID" value="PWI34584.1"/>
    <property type="molecule type" value="Genomic_DNA"/>
</dbReference>
<protein>
    <recommendedName>
        <fullName evidence="7">Thiol:disulfide interchange protein</fullName>
    </recommendedName>
</protein>
<evidence type="ECO:0000259" key="9">
    <source>
        <dbReference type="Pfam" id="PF13098"/>
    </source>
</evidence>
<dbReference type="PANTHER" id="PTHR35272:SF3">
    <property type="entry name" value="THIOL:DISULFIDE INTERCHANGE PROTEIN DSBC"/>
    <property type="match status" value="1"/>
</dbReference>
<keyword evidence="3 7" id="KW-0732">Signal</keyword>
<dbReference type="InterPro" id="IPR033954">
    <property type="entry name" value="DiS-bond_Isoase_DsbC/G"/>
</dbReference>
<evidence type="ECO:0000256" key="5">
    <source>
        <dbReference type="ARBA" id="ARBA00023157"/>
    </source>
</evidence>
<evidence type="ECO:0000256" key="6">
    <source>
        <dbReference type="ARBA" id="ARBA00023284"/>
    </source>
</evidence>
<dbReference type="Pfam" id="PF13098">
    <property type="entry name" value="Thioredoxin_2"/>
    <property type="match status" value="1"/>
</dbReference>
<dbReference type="SUPFAM" id="SSF52833">
    <property type="entry name" value="Thioredoxin-like"/>
    <property type="match status" value="1"/>
</dbReference>
<name>A0A2U3BCU2_9VIBR</name>
<proteinExistence type="inferred from homology"/>
<keyword evidence="6 7" id="KW-0676">Redox-active center</keyword>
<dbReference type="Proteomes" id="UP000245362">
    <property type="component" value="Unassembled WGS sequence"/>
</dbReference>
<dbReference type="Gene3D" id="3.10.450.70">
    <property type="entry name" value="Disulphide bond isomerase, DsbC/G, N-terminal"/>
    <property type="match status" value="1"/>
</dbReference>
<dbReference type="InterPro" id="IPR051470">
    <property type="entry name" value="Thiol:disulfide_interchange"/>
</dbReference>
<dbReference type="InterPro" id="IPR012336">
    <property type="entry name" value="Thioredoxin-like_fold"/>
</dbReference>
<dbReference type="OrthoDB" id="12976at2"/>
<keyword evidence="5" id="KW-1015">Disulfide bond</keyword>
<dbReference type="Pfam" id="PF10411">
    <property type="entry name" value="DsbC_N"/>
    <property type="match status" value="1"/>
</dbReference>
<dbReference type="SUPFAM" id="SSF54423">
    <property type="entry name" value="DsbC/DsbG N-terminal domain-like"/>
    <property type="match status" value="1"/>
</dbReference>
<feature type="domain" description="Thioredoxin-like fold" evidence="9">
    <location>
        <begin position="115"/>
        <end position="243"/>
    </location>
</feature>
<evidence type="ECO:0000256" key="1">
    <source>
        <dbReference type="ARBA" id="ARBA00004418"/>
    </source>
</evidence>
<comment type="caution">
    <text evidence="10">The sequence shown here is derived from an EMBL/GenBank/DDBJ whole genome shotgun (WGS) entry which is preliminary data.</text>
</comment>
<reference evidence="10 11" key="1">
    <citation type="submission" date="2018-05" db="EMBL/GenBank/DDBJ databases">
        <title>Vibrio limimaris sp. nov., isolated from marine sediment.</title>
        <authorList>
            <person name="Li C.-M."/>
        </authorList>
    </citation>
    <scope>NUCLEOTIDE SEQUENCE [LARGE SCALE GENOMIC DNA]</scope>
    <source>
        <strain evidence="10 11">E4404</strain>
    </source>
</reference>